<feature type="compositionally biased region" description="Polar residues" evidence="1">
    <location>
        <begin position="138"/>
        <end position="147"/>
    </location>
</feature>
<reference evidence="2 3" key="1">
    <citation type="submission" date="2015-02" db="EMBL/GenBank/DDBJ databases">
        <title>Nostoc linckia genome annotation.</title>
        <authorList>
            <person name="Zhou Z."/>
        </authorList>
    </citation>
    <scope>NUCLEOTIDE SEQUENCE [LARGE SCALE GENOMIC DNA]</scope>
    <source>
        <strain evidence="3">z8</strain>
    </source>
</reference>
<dbReference type="GeneID" id="57096618"/>
<feature type="compositionally biased region" description="Low complexity" evidence="1">
    <location>
        <begin position="148"/>
        <end position="159"/>
    </location>
</feature>
<dbReference type="AlphaFoldDB" id="A0A9Q6ELC0"/>
<accession>A0A9Q6ELC0</accession>
<dbReference type="EMBL" id="LAHD01000030">
    <property type="protein sequence ID" value="PHK03967.1"/>
    <property type="molecule type" value="Genomic_DNA"/>
</dbReference>
<dbReference type="RefSeq" id="WP_099068624.1">
    <property type="nucleotide sequence ID" value="NZ_LAHD01000030.1"/>
</dbReference>
<protein>
    <submittedName>
        <fullName evidence="2">Uncharacterized protein</fullName>
    </submittedName>
</protein>
<dbReference type="Proteomes" id="UP000222310">
    <property type="component" value="Unassembled WGS sequence"/>
</dbReference>
<comment type="caution">
    <text evidence="2">The sequence shown here is derived from an EMBL/GenBank/DDBJ whole genome shotgun (WGS) entry which is preliminary data.</text>
</comment>
<organism evidence="2 3">
    <name type="scientific">Nostoc linckia z8</name>
    <dbReference type="NCBI Taxonomy" id="1628746"/>
    <lineage>
        <taxon>Bacteria</taxon>
        <taxon>Bacillati</taxon>
        <taxon>Cyanobacteriota</taxon>
        <taxon>Cyanophyceae</taxon>
        <taxon>Nostocales</taxon>
        <taxon>Nostocaceae</taxon>
        <taxon>Nostoc</taxon>
    </lineage>
</organism>
<sequence>MLGLIILGSTLFTNQPGIAQTITPSDVWQIVYQKLPDFPRENKYINKENGKVAENNTLATRLIRYHVYTKGRSPIYRLDWKLTLADYLGANEVMYDSSYPGNETLRENPIDGDKAAIARLTRSQRNALVEVLVNIFNPNTQNTSAPRPNTTADPTTSTTPQPPQGGGAQLLK</sequence>
<name>A0A9Q6ELC0_NOSLI</name>
<gene>
    <name evidence="2" type="ORF">VF08_12955</name>
</gene>
<feature type="region of interest" description="Disordered" evidence="1">
    <location>
        <begin position="138"/>
        <end position="172"/>
    </location>
</feature>
<evidence type="ECO:0000256" key="1">
    <source>
        <dbReference type="SAM" id="MobiDB-lite"/>
    </source>
</evidence>
<proteinExistence type="predicted"/>
<evidence type="ECO:0000313" key="3">
    <source>
        <dbReference type="Proteomes" id="UP000222310"/>
    </source>
</evidence>
<evidence type="ECO:0000313" key="2">
    <source>
        <dbReference type="EMBL" id="PHK03967.1"/>
    </source>
</evidence>